<dbReference type="InterPro" id="IPR017039">
    <property type="entry name" value="Virul_fac_BrkB"/>
</dbReference>
<dbReference type="Pfam" id="PF03631">
    <property type="entry name" value="Virul_fac_BrkB"/>
    <property type="match status" value="1"/>
</dbReference>
<evidence type="ECO:0000256" key="1">
    <source>
        <dbReference type="ARBA" id="ARBA00004651"/>
    </source>
</evidence>
<gene>
    <name evidence="7" type="ORF">BJY26_002980</name>
</gene>
<feature type="transmembrane region" description="Helical" evidence="6">
    <location>
        <begin position="27"/>
        <end position="49"/>
    </location>
</feature>
<evidence type="ECO:0000256" key="2">
    <source>
        <dbReference type="ARBA" id="ARBA00022475"/>
    </source>
</evidence>
<dbReference type="PANTHER" id="PTHR30213">
    <property type="entry name" value="INNER MEMBRANE PROTEIN YHJD"/>
    <property type="match status" value="1"/>
</dbReference>
<feature type="transmembrane region" description="Helical" evidence="6">
    <location>
        <begin position="178"/>
        <end position="198"/>
    </location>
</feature>
<evidence type="ECO:0000256" key="4">
    <source>
        <dbReference type="ARBA" id="ARBA00022989"/>
    </source>
</evidence>
<keyword evidence="5 6" id="KW-0472">Membrane</keyword>
<evidence type="ECO:0000256" key="3">
    <source>
        <dbReference type="ARBA" id="ARBA00022692"/>
    </source>
</evidence>
<evidence type="ECO:0000256" key="5">
    <source>
        <dbReference type="ARBA" id="ARBA00023136"/>
    </source>
</evidence>
<keyword evidence="8" id="KW-1185">Reference proteome</keyword>
<comment type="subcellular location">
    <subcellularLocation>
        <location evidence="1">Cell membrane</location>
        <topology evidence="1">Multi-pass membrane protein</topology>
    </subcellularLocation>
</comment>
<feature type="transmembrane region" description="Helical" evidence="6">
    <location>
        <begin position="205"/>
        <end position="231"/>
    </location>
</feature>
<dbReference type="PIRSF" id="PIRSF035875">
    <property type="entry name" value="RNase_BN"/>
    <property type="match status" value="1"/>
</dbReference>
<evidence type="ECO:0000313" key="8">
    <source>
        <dbReference type="Proteomes" id="UP000539111"/>
    </source>
</evidence>
<sequence length="302" mass="32182">MGKFWRLVKTTLRIIFKYRVTSLAAEVGFFTLLALPPLVLGLAAVAGLVTGQLGLSDRNELEAGLIGLVEPFLTADVVDSVIVPTFHQAVSANHYGLISVGFVLSLWSGSRAMNTYVDTITIMYGLGGERGFFRQRALAFAMYLLALGAGTIAVPLLVIGPQTLSGWLPDGFEWILGVYWPVVALSTALLLTVLYHVAVPVKTRWLFNLPGALLALAIWLGASVVMRLVLALSIGGTSIYGPLAAPIVVLIWLYLIAVAVLIGAALNAGIEKVWPRESAATATPSLVTRKLPRQPPAPTAPS</sequence>
<accession>A0A7Z0IIP6</accession>
<keyword evidence="3 6" id="KW-0812">Transmembrane</keyword>
<proteinExistence type="predicted"/>
<feature type="transmembrane region" description="Helical" evidence="6">
    <location>
        <begin position="243"/>
        <end position="266"/>
    </location>
</feature>
<feature type="transmembrane region" description="Helical" evidence="6">
    <location>
        <begin position="137"/>
        <end position="158"/>
    </location>
</feature>
<dbReference type="GO" id="GO:0005886">
    <property type="term" value="C:plasma membrane"/>
    <property type="evidence" value="ECO:0007669"/>
    <property type="project" value="UniProtKB-SubCell"/>
</dbReference>
<dbReference type="EMBL" id="JACBZP010000001">
    <property type="protein sequence ID" value="NYI68674.1"/>
    <property type="molecule type" value="Genomic_DNA"/>
</dbReference>
<dbReference type="Proteomes" id="UP000539111">
    <property type="component" value="Unassembled WGS sequence"/>
</dbReference>
<name>A0A7Z0IIP6_9MICO</name>
<organism evidence="7 8">
    <name type="scientific">Spelaeicoccus albus</name>
    <dbReference type="NCBI Taxonomy" id="1280376"/>
    <lineage>
        <taxon>Bacteria</taxon>
        <taxon>Bacillati</taxon>
        <taxon>Actinomycetota</taxon>
        <taxon>Actinomycetes</taxon>
        <taxon>Micrococcales</taxon>
        <taxon>Brevibacteriaceae</taxon>
        <taxon>Spelaeicoccus</taxon>
    </lineage>
</organism>
<protein>
    <submittedName>
        <fullName evidence="7">Membrane protein</fullName>
    </submittedName>
</protein>
<keyword evidence="2" id="KW-1003">Cell membrane</keyword>
<reference evidence="7 8" key="1">
    <citation type="submission" date="2020-07" db="EMBL/GenBank/DDBJ databases">
        <title>Sequencing the genomes of 1000 actinobacteria strains.</title>
        <authorList>
            <person name="Klenk H.-P."/>
        </authorList>
    </citation>
    <scope>NUCLEOTIDE SEQUENCE [LARGE SCALE GENOMIC DNA]</scope>
    <source>
        <strain evidence="7 8">DSM 26341</strain>
    </source>
</reference>
<dbReference type="AlphaFoldDB" id="A0A7Z0IIP6"/>
<evidence type="ECO:0000256" key="6">
    <source>
        <dbReference type="SAM" id="Phobius"/>
    </source>
</evidence>
<dbReference type="RefSeq" id="WP_179428986.1">
    <property type="nucleotide sequence ID" value="NZ_JACBZP010000001.1"/>
</dbReference>
<keyword evidence="4 6" id="KW-1133">Transmembrane helix</keyword>
<evidence type="ECO:0000313" key="7">
    <source>
        <dbReference type="EMBL" id="NYI68674.1"/>
    </source>
</evidence>
<comment type="caution">
    <text evidence="7">The sequence shown here is derived from an EMBL/GenBank/DDBJ whole genome shotgun (WGS) entry which is preliminary data.</text>
</comment>
<dbReference type="PANTHER" id="PTHR30213:SF0">
    <property type="entry name" value="UPF0761 MEMBRANE PROTEIN YIHY"/>
    <property type="match status" value="1"/>
</dbReference>